<feature type="repeat" description="WD" evidence="3">
    <location>
        <begin position="99"/>
        <end position="133"/>
    </location>
</feature>
<dbReference type="CDD" id="cd09917">
    <property type="entry name" value="F-box_SF"/>
    <property type="match status" value="1"/>
</dbReference>
<evidence type="ECO:0000256" key="3">
    <source>
        <dbReference type="PROSITE-ProRule" id="PRU00221"/>
    </source>
</evidence>
<dbReference type="PANTHER" id="PTHR22847">
    <property type="entry name" value="WD40 REPEAT PROTEIN"/>
    <property type="match status" value="1"/>
</dbReference>
<organism evidence="5 6">
    <name type="scientific">Chlorella sorokiniana</name>
    <name type="common">Freshwater green alga</name>
    <dbReference type="NCBI Taxonomy" id="3076"/>
    <lineage>
        <taxon>Eukaryota</taxon>
        <taxon>Viridiplantae</taxon>
        <taxon>Chlorophyta</taxon>
        <taxon>core chlorophytes</taxon>
        <taxon>Trebouxiophyceae</taxon>
        <taxon>Chlorellales</taxon>
        <taxon>Chlorellaceae</taxon>
        <taxon>Chlorella clade</taxon>
        <taxon>Chlorella</taxon>
    </lineage>
</organism>
<accession>A0A2P6TJI3</accession>
<keyword evidence="1 3" id="KW-0853">WD repeat</keyword>
<dbReference type="Pfam" id="PF12937">
    <property type="entry name" value="F-box-like"/>
    <property type="match status" value="1"/>
</dbReference>
<dbReference type="SMART" id="SM00320">
    <property type="entry name" value="WD40"/>
    <property type="match status" value="4"/>
</dbReference>
<dbReference type="InterPro" id="IPR001810">
    <property type="entry name" value="F-box_dom"/>
</dbReference>
<dbReference type="PANTHER" id="PTHR22847:SF637">
    <property type="entry name" value="WD REPEAT DOMAIN 5B"/>
    <property type="match status" value="1"/>
</dbReference>
<sequence>MDALTASYPHADFAALPTPLQGALLSLLSPRTLAVCACVCRGWWELVAEQAWQQAFAALWPPPLPPLTAAEPSRAWQLCYALRQAEARCWLGRPSTDKLIAHRTAVKACCLLPERGLLFTGGVDRTVRAWDLQCGVQLACSRRHGGTVRCVAADSALLASGSSDHAIRVWRVASSGSSGGGGHPSSSGSSSGLPFDLAGDRAVLEGHTGPVSCLQLTPSLIASGSWDCSVRLWNRASLECVAMVHTDDWVSSLAVKGSLLAAACGTSVLLFRLEGSTLTRLGSLACPSQGGGGSDVAAAVTAVDCTADGRNRQARRLWKAAAERQRQPGGAARSSWR</sequence>
<dbReference type="InterPro" id="IPR020472">
    <property type="entry name" value="WD40_PAC1"/>
</dbReference>
<dbReference type="AlphaFoldDB" id="A0A2P6TJI3"/>
<dbReference type="InterPro" id="IPR036322">
    <property type="entry name" value="WD40_repeat_dom_sf"/>
</dbReference>
<dbReference type="GO" id="GO:0005634">
    <property type="term" value="C:nucleus"/>
    <property type="evidence" value="ECO:0007669"/>
    <property type="project" value="TreeGrafter"/>
</dbReference>
<dbReference type="Pfam" id="PF00400">
    <property type="entry name" value="WD40"/>
    <property type="match status" value="3"/>
</dbReference>
<evidence type="ECO:0000313" key="5">
    <source>
        <dbReference type="EMBL" id="PRW44244.1"/>
    </source>
</evidence>
<dbReference type="InterPro" id="IPR036047">
    <property type="entry name" value="F-box-like_dom_sf"/>
</dbReference>
<evidence type="ECO:0000256" key="1">
    <source>
        <dbReference type="ARBA" id="ARBA00022574"/>
    </source>
</evidence>
<dbReference type="SUPFAM" id="SSF81383">
    <property type="entry name" value="F-box domain"/>
    <property type="match status" value="1"/>
</dbReference>
<proteinExistence type="predicted"/>
<dbReference type="PROSITE" id="PS00678">
    <property type="entry name" value="WD_REPEATS_1"/>
    <property type="match status" value="1"/>
</dbReference>
<reference evidence="5 6" key="1">
    <citation type="journal article" date="2018" name="Plant J.">
        <title>Genome sequences of Chlorella sorokiniana UTEX 1602 and Micractinium conductrix SAG 241.80: implications to maltose excretion by a green alga.</title>
        <authorList>
            <person name="Arriola M.B."/>
            <person name="Velmurugan N."/>
            <person name="Zhang Y."/>
            <person name="Plunkett M.H."/>
            <person name="Hondzo H."/>
            <person name="Barney B.M."/>
        </authorList>
    </citation>
    <scope>NUCLEOTIDE SEQUENCE [LARGE SCALE GENOMIC DNA]</scope>
    <source>
        <strain evidence="6">UTEX 1602</strain>
    </source>
</reference>
<dbReference type="Gene3D" id="1.20.1280.50">
    <property type="match status" value="1"/>
</dbReference>
<dbReference type="Gene3D" id="2.130.10.10">
    <property type="entry name" value="YVTN repeat-like/Quinoprotein amine dehydrogenase"/>
    <property type="match status" value="2"/>
</dbReference>
<keyword evidence="6" id="KW-1185">Reference proteome</keyword>
<dbReference type="PROSITE" id="PS50082">
    <property type="entry name" value="WD_REPEATS_2"/>
    <property type="match status" value="3"/>
</dbReference>
<evidence type="ECO:0000259" key="4">
    <source>
        <dbReference type="Pfam" id="PF12937"/>
    </source>
</evidence>
<dbReference type="InterPro" id="IPR015943">
    <property type="entry name" value="WD40/YVTN_repeat-like_dom_sf"/>
</dbReference>
<evidence type="ECO:0000256" key="2">
    <source>
        <dbReference type="ARBA" id="ARBA00022737"/>
    </source>
</evidence>
<dbReference type="PROSITE" id="PS50294">
    <property type="entry name" value="WD_REPEATS_REGION"/>
    <property type="match status" value="2"/>
</dbReference>
<dbReference type="SUPFAM" id="SSF50978">
    <property type="entry name" value="WD40 repeat-like"/>
    <property type="match status" value="1"/>
</dbReference>
<feature type="domain" description="F-box" evidence="4">
    <location>
        <begin position="14"/>
        <end position="55"/>
    </location>
</feature>
<protein>
    <submittedName>
        <fullName evidence="5">F-box WD-40 repeat-containing protein</fullName>
    </submittedName>
</protein>
<feature type="repeat" description="WD" evidence="3">
    <location>
        <begin position="141"/>
        <end position="174"/>
    </location>
</feature>
<dbReference type="STRING" id="3076.A0A2P6TJI3"/>
<dbReference type="InterPro" id="IPR001680">
    <property type="entry name" value="WD40_rpt"/>
</dbReference>
<feature type="repeat" description="WD" evidence="3">
    <location>
        <begin position="204"/>
        <end position="243"/>
    </location>
</feature>
<comment type="caution">
    <text evidence="5">The sequence shown here is derived from an EMBL/GenBank/DDBJ whole genome shotgun (WGS) entry which is preliminary data.</text>
</comment>
<dbReference type="GO" id="GO:1990234">
    <property type="term" value="C:transferase complex"/>
    <property type="evidence" value="ECO:0007669"/>
    <property type="project" value="UniProtKB-ARBA"/>
</dbReference>
<dbReference type="PRINTS" id="PR00320">
    <property type="entry name" value="GPROTEINBRPT"/>
</dbReference>
<keyword evidence="2" id="KW-0677">Repeat</keyword>
<dbReference type="Proteomes" id="UP000239899">
    <property type="component" value="Unassembled WGS sequence"/>
</dbReference>
<name>A0A2P6TJI3_CHLSO</name>
<dbReference type="InterPro" id="IPR019775">
    <property type="entry name" value="WD40_repeat_CS"/>
</dbReference>
<dbReference type="OrthoDB" id="515091at2759"/>
<gene>
    <name evidence="5" type="ORF">C2E21_6512</name>
</gene>
<dbReference type="EMBL" id="LHPG02000013">
    <property type="protein sequence ID" value="PRW44244.1"/>
    <property type="molecule type" value="Genomic_DNA"/>
</dbReference>
<evidence type="ECO:0000313" key="6">
    <source>
        <dbReference type="Proteomes" id="UP000239899"/>
    </source>
</evidence>